<evidence type="ECO:0008006" key="5">
    <source>
        <dbReference type="Google" id="ProtNLM"/>
    </source>
</evidence>
<dbReference type="Proteomes" id="UP000030746">
    <property type="component" value="Unassembled WGS sequence"/>
</dbReference>
<evidence type="ECO:0000256" key="1">
    <source>
        <dbReference type="ARBA" id="ARBA00022441"/>
    </source>
</evidence>
<sequence length="404" mass="46137">MHYPRIPERCGHISQCIGMNVLVCGGYQVNDSYYLSPCDIWVYNLELETWKLHKSRGEVPNGMSGSCSCVYDEFLYVIAGHSYEGNVNTVHKLNLKTLTWSKLTVLGEALSPRDKATCWCYDNKIYVFGGFGVPLNHYIHDHGNFEFDPTLQMRDRGSLHNRGWNNQVVVFDIKDETWSNPKCKGVLPQPRAAHATARIGDNVYLFGGRYLYDRLNDLHCLNLKTLTWSGELNISSNIPVGRSWHTLTSVSEKLLFLYGGYTQNQVPLSDAWVLDVISLQWTQLNVPINRPRLWHSACVSQEEDIVIFGGCASNILDQRQMTAHTNDIICFRVSPKSLQRLCFEAVFSMKDKTQSSWEFLPYNIRNMLNDKLNISQMNNLNRKKRVRTTSSSSAISRNTTCTIS</sequence>
<dbReference type="SUPFAM" id="SSF117281">
    <property type="entry name" value="Kelch motif"/>
    <property type="match status" value="2"/>
</dbReference>
<dbReference type="AlphaFoldDB" id="V3ZG22"/>
<proteinExistence type="predicted"/>
<evidence type="ECO:0000256" key="2">
    <source>
        <dbReference type="ARBA" id="ARBA00022737"/>
    </source>
</evidence>
<dbReference type="PANTHER" id="PTHR46228:SF2">
    <property type="entry name" value="KELCH REPEAT PROTEIN (AFU_ORTHOLOGUE AFUA_4G14350)"/>
    <property type="match status" value="1"/>
</dbReference>
<dbReference type="STRING" id="225164.V3ZG22"/>
<dbReference type="KEGG" id="lgi:LOTGIDRAFT_218243"/>
<dbReference type="Gene3D" id="2.120.10.80">
    <property type="entry name" value="Kelch-type beta propeller"/>
    <property type="match status" value="3"/>
</dbReference>
<dbReference type="RefSeq" id="XP_009059232.1">
    <property type="nucleotide sequence ID" value="XM_009060984.1"/>
</dbReference>
<dbReference type="GeneID" id="20246771"/>
<dbReference type="InterPro" id="IPR015915">
    <property type="entry name" value="Kelch-typ_b-propeller"/>
</dbReference>
<name>V3ZG22_LOTGI</name>
<dbReference type="CTD" id="20246771"/>
<dbReference type="Pfam" id="PF24681">
    <property type="entry name" value="Kelch_KLHDC2_KLHL20_DRC7"/>
    <property type="match status" value="2"/>
</dbReference>
<dbReference type="EMBL" id="KB202481">
    <property type="protein sequence ID" value="ESO90158.1"/>
    <property type="molecule type" value="Genomic_DNA"/>
</dbReference>
<dbReference type="HOGENOM" id="CLU_042804_0_0_1"/>
<organism evidence="3 4">
    <name type="scientific">Lottia gigantea</name>
    <name type="common">Giant owl limpet</name>
    <dbReference type="NCBI Taxonomy" id="225164"/>
    <lineage>
        <taxon>Eukaryota</taxon>
        <taxon>Metazoa</taxon>
        <taxon>Spiralia</taxon>
        <taxon>Lophotrochozoa</taxon>
        <taxon>Mollusca</taxon>
        <taxon>Gastropoda</taxon>
        <taxon>Patellogastropoda</taxon>
        <taxon>Lottioidea</taxon>
        <taxon>Lottiidae</taxon>
        <taxon>Lottia</taxon>
    </lineage>
</organism>
<accession>V3ZG22</accession>
<evidence type="ECO:0000313" key="3">
    <source>
        <dbReference type="EMBL" id="ESO90158.1"/>
    </source>
</evidence>
<dbReference type="OMA" id="MGKLLQF"/>
<evidence type="ECO:0000313" key="4">
    <source>
        <dbReference type="Proteomes" id="UP000030746"/>
    </source>
</evidence>
<dbReference type="PANTHER" id="PTHR46228">
    <property type="entry name" value="KELCH DOMAIN-CONTAINING PROTEIN"/>
    <property type="match status" value="1"/>
</dbReference>
<keyword evidence="2" id="KW-0677">Repeat</keyword>
<reference evidence="3 4" key="1">
    <citation type="journal article" date="2013" name="Nature">
        <title>Insights into bilaterian evolution from three spiralian genomes.</title>
        <authorList>
            <person name="Simakov O."/>
            <person name="Marletaz F."/>
            <person name="Cho S.J."/>
            <person name="Edsinger-Gonzales E."/>
            <person name="Havlak P."/>
            <person name="Hellsten U."/>
            <person name="Kuo D.H."/>
            <person name="Larsson T."/>
            <person name="Lv J."/>
            <person name="Arendt D."/>
            <person name="Savage R."/>
            <person name="Osoegawa K."/>
            <person name="de Jong P."/>
            <person name="Grimwood J."/>
            <person name="Chapman J.A."/>
            <person name="Shapiro H."/>
            <person name="Aerts A."/>
            <person name="Otillar R.P."/>
            <person name="Terry A.Y."/>
            <person name="Boore J.L."/>
            <person name="Grigoriev I.V."/>
            <person name="Lindberg D.R."/>
            <person name="Seaver E.C."/>
            <person name="Weisblat D.A."/>
            <person name="Putnam N.H."/>
            <person name="Rokhsar D.S."/>
        </authorList>
    </citation>
    <scope>NUCLEOTIDE SEQUENCE [LARGE SCALE GENOMIC DNA]</scope>
</reference>
<gene>
    <name evidence="3" type="ORF">LOTGIDRAFT_218243</name>
</gene>
<keyword evidence="4" id="KW-1185">Reference proteome</keyword>
<protein>
    <recommendedName>
        <fullName evidence="5">Kelch domain-containing protein 2</fullName>
    </recommendedName>
</protein>
<dbReference type="OrthoDB" id="432528at2759"/>
<keyword evidence="1" id="KW-0880">Kelch repeat</keyword>